<dbReference type="PANTHER" id="PTHR36933">
    <property type="entry name" value="SLL0788 PROTEIN"/>
    <property type="match status" value="1"/>
</dbReference>
<accession>A0ABU0R9N2</accession>
<keyword evidence="2" id="KW-0812">Transmembrane</keyword>
<evidence type="ECO:0000256" key="2">
    <source>
        <dbReference type="SAM" id="Phobius"/>
    </source>
</evidence>
<evidence type="ECO:0000313" key="4">
    <source>
        <dbReference type="EMBL" id="MDQ0894797.1"/>
    </source>
</evidence>
<feature type="transmembrane region" description="Helical" evidence="2">
    <location>
        <begin position="45"/>
        <end position="66"/>
    </location>
</feature>
<dbReference type="PANTHER" id="PTHR36933:SF1">
    <property type="entry name" value="SLL0788 PROTEIN"/>
    <property type="match status" value="1"/>
</dbReference>
<comment type="caution">
    <text evidence="4">The sequence shown here is derived from an EMBL/GenBank/DDBJ whole genome shotgun (WGS) entry which is preliminary data.</text>
</comment>
<evidence type="ECO:0000313" key="5">
    <source>
        <dbReference type="Proteomes" id="UP001239083"/>
    </source>
</evidence>
<dbReference type="InterPro" id="IPR005183">
    <property type="entry name" value="DUF305_CopM-like"/>
</dbReference>
<keyword evidence="2" id="KW-0472">Membrane</keyword>
<proteinExistence type="predicted"/>
<feature type="region of interest" description="Disordered" evidence="1">
    <location>
        <begin position="1"/>
        <end position="39"/>
    </location>
</feature>
<keyword evidence="2" id="KW-1133">Transmembrane helix</keyword>
<sequence>MSGDATDPSAHDVREVRDEGDVRDAGDVRDELSPGRRAGSGAGRAAVIVAASVALLVVAIAAFSFGRISTLAAPTPDATPADTSAEAGFARDMQVHHLQGTELAMIVREVSDDPEVRTLAYDIATTQSQQAGQLYGWLSAWDLSQAGSEPSMTWMTRPALDGSVHDSHAGHEPGGPMPGLATRAQIEQLRSLRGIEADRLFLELMIAHHRGAVEMADAALERASNHIVVSFARAVSQSQAAEIALMERLLAERS</sequence>
<feature type="domain" description="DUF305" evidence="3">
    <location>
        <begin position="86"/>
        <end position="250"/>
    </location>
</feature>
<reference evidence="4 5" key="1">
    <citation type="submission" date="2023-07" db="EMBL/GenBank/DDBJ databases">
        <title>Comparative genomics of wheat-associated soil bacteria to identify genetic determinants of phenazine resistance.</title>
        <authorList>
            <person name="Mouncey N."/>
        </authorList>
    </citation>
    <scope>NUCLEOTIDE SEQUENCE [LARGE SCALE GENOMIC DNA]</scope>
    <source>
        <strain evidence="4 5">V3I3</strain>
    </source>
</reference>
<dbReference type="InterPro" id="IPR012347">
    <property type="entry name" value="Ferritin-like"/>
</dbReference>
<gene>
    <name evidence="4" type="ORF">QFZ26_002352</name>
</gene>
<dbReference type="Pfam" id="PF03713">
    <property type="entry name" value="DUF305"/>
    <property type="match status" value="1"/>
</dbReference>
<dbReference type="RefSeq" id="WP_307042327.1">
    <property type="nucleotide sequence ID" value="NZ_JAUSYY010000001.1"/>
</dbReference>
<dbReference type="Gene3D" id="1.20.1260.10">
    <property type="match status" value="1"/>
</dbReference>
<feature type="compositionally biased region" description="Basic and acidic residues" evidence="1">
    <location>
        <begin position="9"/>
        <end position="34"/>
    </location>
</feature>
<dbReference type="Proteomes" id="UP001239083">
    <property type="component" value="Unassembled WGS sequence"/>
</dbReference>
<evidence type="ECO:0000256" key="1">
    <source>
        <dbReference type="SAM" id="MobiDB-lite"/>
    </source>
</evidence>
<dbReference type="EMBL" id="JAUSYY010000001">
    <property type="protein sequence ID" value="MDQ0894797.1"/>
    <property type="molecule type" value="Genomic_DNA"/>
</dbReference>
<evidence type="ECO:0000259" key="3">
    <source>
        <dbReference type="Pfam" id="PF03713"/>
    </source>
</evidence>
<keyword evidence="5" id="KW-1185">Reference proteome</keyword>
<protein>
    <submittedName>
        <fullName evidence="4">Uncharacterized protein (DUF305 family)</fullName>
    </submittedName>
</protein>
<name>A0ABU0R9N2_9MICO</name>
<organism evidence="4 5">
    <name type="scientific">Agromyces ramosus</name>
    <dbReference type="NCBI Taxonomy" id="33879"/>
    <lineage>
        <taxon>Bacteria</taxon>
        <taxon>Bacillati</taxon>
        <taxon>Actinomycetota</taxon>
        <taxon>Actinomycetes</taxon>
        <taxon>Micrococcales</taxon>
        <taxon>Microbacteriaceae</taxon>
        <taxon>Agromyces</taxon>
    </lineage>
</organism>